<accession>A0A166CS86</accession>
<dbReference type="InterPro" id="IPR002110">
    <property type="entry name" value="Ankyrin_rpt"/>
</dbReference>
<dbReference type="PANTHER" id="PTHR24121">
    <property type="entry name" value="NO MECHANORECEPTOR POTENTIAL C, ISOFORM D-RELATED"/>
    <property type="match status" value="1"/>
</dbReference>
<dbReference type="PANTHER" id="PTHR24121:SF22">
    <property type="entry name" value="PROTEIN ACCELERATED CELL DEATH 6-LIKE"/>
    <property type="match status" value="1"/>
</dbReference>
<reference evidence="4" key="1">
    <citation type="journal article" date="2016" name="Nat. Genet.">
        <title>A high-quality carrot genome assembly provides new insights into carotenoid accumulation and asterid genome evolution.</title>
        <authorList>
            <person name="Iorizzo M."/>
            <person name="Ellison S."/>
            <person name="Senalik D."/>
            <person name="Zeng P."/>
            <person name="Satapoomin P."/>
            <person name="Huang J."/>
            <person name="Bowman M."/>
            <person name="Iovene M."/>
            <person name="Sanseverino W."/>
            <person name="Cavagnaro P."/>
            <person name="Yildiz M."/>
            <person name="Macko-Podgorni A."/>
            <person name="Moranska E."/>
            <person name="Grzebelus E."/>
            <person name="Grzebelus D."/>
            <person name="Ashrafi H."/>
            <person name="Zheng Z."/>
            <person name="Cheng S."/>
            <person name="Spooner D."/>
            <person name="Van Deynze A."/>
            <person name="Simon P."/>
        </authorList>
    </citation>
    <scope>NUCLEOTIDE SEQUENCE [LARGE SCALE GENOMIC DNA]</scope>
    <source>
        <tissue evidence="4">Leaf</tissue>
    </source>
</reference>
<reference evidence="5" key="2">
    <citation type="submission" date="2022-03" db="EMBL/GenBank/DDBJ databases">
        <title>Draft title - Genomic analysis of global carrot germplasm unveils the trajectory of domestication and the origin of high carotenoid orange carrot.</title>
        <authorList>
            <person name="Iorizzo M."/>
            <person name="Ellison S."/>
            <person name="Senalik D."/>
            <person name="Macko-Podgorni A."/>
            <person name="Grzebelus D."/>
            <person name="Bostan H."/>
            <person name="Rolling W."/>
            <person name="Curaba J."/>
            <person name="Simon P."/>
        </authorList>
    </citation>
    <scope>NUCLEOTIDE SEQUENCE</scope>
    <source>
        <tissue evidence="5">Leaf</tissue>
    </source>
</reference>
<dbReference type="PROSITE" id="PS50297">
    <property type="entry name" value="ANK_REP_REGION"/>
    <property type="match status" value="6"/>
</dbReference>
<dbReference type="PROSITE" id="PS50088">
    <property type="entry name" value="ANK_REPEAT"/>
    <property type="match status" value="7"/>
</dbReference>
<dbReference type="EMBL" id="CP093344">
    <property type="protein sequence ID" value="WOG86479.1"/>
    <property type="molecule type" value="Genomic_DNA"/>
</dbReference>
<evidence type="ECO:0000313" key="4">
    <source>
        <dbReference type="EMBL" id="KZN04266.1"/>
    </source>
</evidence>
<keyword evidence="6" id="KW-1185">Reference proteome</keyword>
<dbReference type="Pfam" id="PF13962">
    <property type="entry name" value="PGG"/>
    <property type="match status" value="1"/>
</dbReference>
<dbReference type="Pfam" id="PF12796">
    <property type="entry name" value="Ank_2"/>
    <property type="match status" value="8"/>
</dbReference>
<sequence length="1835" mass="205115">MDLDTLFDAAMAADAAAIAQLEMEADTLFQDEETILHLQSQKGNTERVRFILREFPHKNLLTKLTRYKHSALHLAIYRGGHKQVAEILIDAARHLPPPPSDGDDNSVTSFQAFLRQGDKDMDTALHAAVKYGHLDIVKLLVEADPTDTHIQNDDDKTPMYIAVEEGLNDIAEIISTTCTAPSLLGPHGSTVVRIQNLDQAKSPGGSLYKIMDKDALYAAAIAGDADAIAALEMHADKLNGYEETILHTESENGNTEHVRFILREFAEKNLLVKLNKFKQTALHLALSKVHTEVAETLIDAARYLPPSANDNPVTSFQAFLRLGDKDMDTALHIAVINNHIAIVKLLLEADPGDTHVQNHKGKTPLYIAVEKGYNDIVEIISTTCPAQSLDGPDGNTALRIKNLDQGKNPGGALYEIYDIKAVLYAAAIAGDADAIAKLETEADRLNKDEETILHVESKKGNLENVRFILREFAHKNLLVKLDNQKETALTWAAYFGHTEVAEVLIDAARNLPPSDDDNPVTSFQAFLRLGDKDMDTALHIAVINNHIAIVKLLVEADPSDTHIQNNDGKTPIYIAVKKGYKEIVKLICTSCTAPSLKGPGVKTALHAAIKDPDHDNEVVEILIGAARLLSSSDDDDSQSPVSSFQAFLRQGDKDMNTALHIAVMQGNLATTKILLEADPSDPHLPNNKGETPMYIAAEKGYSDIVKMICTTCTSPSNLDGPCGTALHAAIKNLDQDKKEDIDVIRVIIKAMKWMGSGEDSDSDEWDEDTYEHSVELFRKTDENRCTCLELAVDRNYANIVELILAENPIYQSWNAPDFIDLMPLIYRAMDKEYTDIVKLLTSSYERGADITYSYDDMAALISAIKGRKRESVFRLLDDCADELVTFVDNLGWTALHHAAYHEFDAIIYPLIKAQKEVENQFLYEDMILTPFHVAAEKGYTSTVILLMQLWPSSSSAYIAVDKNGQNILHLAALQSKKEMIEGILNYCPEKHKDELVNKQDNSGNTPLHILIRRGCFVPELMKYEGLDIVKKNKEKWTPPDMLYFEDQIIDEQVQIKVALDEIQINQKEDILVSSVLPSKRETKDRIFNKQTKLMMREKHARMKEDLERYKNTHAVAHWFPDAIAGDANARAALEMEADILNEEGETILHVEAKKGDTERVRYIVREFANKNLLVKLDRLKQTSLHLAAHHGHTEVVEVLVNAARHLSSSSANEDPVGFLNAFVRQVTAQKRNTALHVAVNKGNVAIVKLLVEADPSGRHFPNDEGKMPIYIAVDKGSYDIIKVICTTCTALCLDGPAGSTTALHAAILNIHRAKEEDRDVIGMMIDAAKRWSNAEDRPNVSFEALFNKTDMSGHTVLELAVDRNYVDTVELILRENPAYQHGRGSKNSLMRLIYKAIDKEYTDIVRLLSETYEAGITTGHKGVVALIIAINRRDEDSVIRILGEAKHLVTFADDQGWTPLHYAAYQEFVSILDVIIKALKDVKYQFVYGDMVSTPFHLAAECKYTSTVIRLMQSWPASSSAYTAVNKNGQNILHLAATNNKKEMIQGILKYCPEKYKDKILEQQDANGDTPLHLLISNGCFIPELIKHKGLDTMAKNKKKWTPRDMLYFQEEIIADQVQIKIALDDVQTTKSWKFWVKNMEKKTDIDESSVRPSRRETKDVIFNEEKKLLMDAKHGRMKKDLERYKKRTNTQIIVTALITTVTFTVGFTMPGGLHQSGEVDEGLVVLTRKTAFNAFMVSDALALLLSTCSLFLYFLESMYEDPHQVSKLNAASVGLNIVSIMAMMLTFITGTYLVLSHSLAIAITVCLIGSFFFIFVIVLLIKLVYDRQVKRNED</sequence>
<feature type="domain" description="PGG" evidence="3">
    <location>
        <begin position="1683"/>
        <end position="1795"/>
    </location>
</feature>
<protein>
    <recommendedName>
        <fullName evidence="3">PGG domain-containing protein</fullName>
    </recommendedName>
</protein>
<keyword evidence="2" id="KW-0812">Transmembrane</keyword>
<keyword evidence="1" id="KW-0040">ANK repeat</keyword>
<feature type="repeat" description="ANK" evidence="1">
    <location>
        <begin position="120"/>
        <end position="142"/>
    </location>
</feature>
<feature type="repeat" description="ANK" evidence="1">
    <location>
        <begin position="1179"/>
        <end position="1211"/>
    </location>
</feature>
<keyword evidence="2" id="KW-1133">Transmembrane helix</keyword>
<proteinExistence type="predicted"/>
<dbReference type="InterPro" id="IPR026961">
    <property type="entry name" value="PGG_dom"/>
</dbReference>
<dbReference type="Proteomes" id="UP000077755">
    <property type="component" value="Chromosome 2"/>
</dbReference>
<gene>
    <name evidence="4" type="ORF">DCAR_005092</name>
    <name evidence="5" type="ORF">DCAR_0205687</name>
</gene>
<evidence type="ECO:0000259" key="3">
    <source>
        <dbReference type="Pfam" id="PF13962"/>
    </source>
</evidence>
<feature type="repeat" description="ANK" evidence="1">
    <location>
        <begin position="1230"/>
        <end position="1252"/>
    </location>
</feature>
<dbReference type="Gene3D" id="1.25.40.20">
    <property type="entry name" value="Ankyrin repeat-containing domain"/>
    <property type="match status" value="10"/>
</dbReference>
<dbReference type="EMBL" id="LNRQ01000002">
    <property type="protein sequence ID" value="KZN04266.1"/>
    <property type="molecule type" value="Genomic_DNA"/>
</dbReference>
<evidence type="ECO:0000313" key="5">
    <source>
        <dbReference type="EMBL" id="WOG86479.1"/>
    </source>
</evidence>
<feature type="repeat" description="ANK" evidence="1">
    <location>
        <begin position="533"/>
        <end position="555"/>
    </location>
</feature>
<dbReference type="SMART" id="SM00248">
    <property type="entry name" value="ANK"/>
    <property type="match status" value="31"/>
</dbReference>
<evidence type="ECO:0000256" key="2">
    <source>
        <dbReference type="SAM" id="Phobius"/>
    </source>
</evidence>
<dbReference type="STRING" id="79200.A0A166CS86"/>
<organism evidence="4">
    <name type="scientific">Daucus carota subsp. sativus</name>
    <name type="common">Carrot</name>
    <dbReference type="NCBI Taxonomy" id="79200"/>
    <lineage>
        <taxon>Eukaryota</taxon>
        <taxon>Viridiplantae</taxon>
        <taxon>Streptophyta</taxon>
        <taxon>Embryophyta</taxon>
        <taxon>Tracheophyta</taxon>
        <taxon>Spermatophyta</taxon>
        <taxon>Magnoliopsida</taxon>
        <taxon>eudicotyledons</taxon>
        <taxon>Gunneridae</taxon>
        <taxon>Pentapetalae</taxon>
        <taxon>asterids</taxon>
        <taxon>campanulids</taxon>
        <taxon>Apiales</taxon>
        <taxon>Apiaceae</taxon>
        <taxon>Apioideae</taxon>
        <taxon>Scandiceae</taxon>
        <taxon>Daucinae</taxon>
        <taxon>Daucus</taxon>
        <taxon>Daucus sect. Daucus</taxon>
    </lineage>
</organism>
<dbReference type="InterPro" id="IPR036770">
    <property type="entry name" value="Ankyrin_rpt-contain_sf"/>
</dbReference>
<feature type="repeat" description="ANK" evidence="1">
    <location>
        <begin position="326"/>
        <end position="348"/>
    </location>
</feature>
<feature type="repeat" description="ANK" evidence="1">
    <location>
        <begin position="567"/>
        <end position="587"/>
    </location>
</feature>
<dbReference type="Gramene" id="KZN04266">
    <property type="protein sequence ID" value="KZN04266"/>
    <property type="gene ID" value="DCAR_005092"/>
</dbReference>
<evidence type="ECO:0000256" key="1">
    <source>
        <dbReference type="PROSITE-ProRule" id="PRU00023"/>
    </source>
</evidence>
<feature type="repeat" description="ANK" evidence="1">
    <location>
        <begin position="1143"/>
        <end position="1175"/>
    </location>
</feature>
<evidence type="ECO:0000313" key="6">
    <source>
        <dbReference type="Proteomes" id="UP000077755"/>
    </source>
</evidence>
<name>A0A166CS86_DAUCS</name>
<feature type="transmembrane region" description="Helical" evidence="2">
    <location>
        <begin position="1776"/>
        <end position="1796"/>
    </location>
</feature>
<keyword evidence="2" id="KW-0472">Membrane</keyword>
<feature type="transmembrane region" description="Helical" evidence="2">
    <location>
        <begin position="1802"/>
        <end position="1826"/>
    </location>
</feature>
<dbReference type="Pfam" id="PF13637">
    <property type="entry name" value="Ank_4"/>
    <property type="match status" value="1"/>
</dbReference>
<feature type="transmembrane region" description="Helical" evidence="2">
    <location>
        <begin position="1732"/>
        <end position="1756"/>
    </location>
</feature>
<dbReference type="SUPFAM" id="SSF48403">
    <property type="entry name" value="Ankyrin repeat"/>
    <property type="match status" value="5"/>
</dbReference>